<dbReference type="PANTHER" id="PTHR38107">
    <property type="match status" value="1"/>
</dbReference>
<dbReference type="GO" id="GO:0031640">
    <property type="term" value="P:killing of cells of another organism"/>
    <property type="evidence" value="ECO:0007669"/>
    <property type="project" value="UniProtKB-KW"/>
</dbReference>
<dbReference type="EC" id="3.2.1.17" evidence="7"/>
<dbReference type="InterPro" id="IPR002196">
    <property type="entry name" value="Glyco_hydro_24"/>
</dbReference>
<evidence type="ECO:0000256" key="7">
    <source>
        <dbReference type="RuleBase" id="RU003788"/>
    </source>
</evidence>
<dbReference type="GO" id="GO:0009253">
    <property type="term" value="P:peptidoglycan catabolic process"/>
    <property type="evidence" value="ECO:0007669"/>
    <property type="project" value="InterPro"/>
</dbReference>
<dbReference type="InterPro" id="IPR051018">
    <property type="entry name" value="Bacteriophage_GH24"/>
</dbReference>
<dbReference type="Gene3D" id="3.30.1380.10">
    <property type="match status" value="2"/>
</dbReference>
<name>A0A8J7WEN4_9RHOB</name>
<dbReference type="GO" id="GO:0042742">
    <property type="term" value="P:defense response to bacterium"/>
    <property type="evidence" value="ECO:0007669"/>
    <property type="project" value="UniProtKB-KW"/>
</dbReference>
<evidence type="ECO:0000313" key="9">
    <source>
        <dbReference type="EMBL" id="MBS0124994.1"/>
    </source>
</evidence>
<keyword evidence="3 7" id="KW-0081">Bacteriolytic enzyme</keyword>
<comment type="catalytic activity">
    <reaction evidence="1 7">
        <text>Hydrolysis of (1-&gt;4)-beta-linkages between N-acetylmuramic acid and N-acetyl-D-glucosamine residues in a peptidoglycan and between N-acetyl-D-glucosamine residues in chitodextrins.</text>
        <dbReference type="EC" id="3.2.1.17"/>
    </reaction>
</comment>
<gene>
    <name evidence="9" type="ORF">KB874_12890</name>
</gene>
<organism evidence="9 10">
    <name type="scientific">Thetidibacter halocola</name>
    <dbReference type="NCBI Taxonomy" id="2827239"/>
    <lineage>
        <taxon>Bacteria</taxon>
        <taxon>Pseudomonadati</taxon>
        <taxon>Pseudomonadota</taxon>
        <taxon>Alphaproteobacteria</taxon>
        <taxon>Rhodobacterales</taxon>
        <taxon>Roseobacteraceae</taxon>
        <taxon>Thetidibacter</taxon>
    </lineage>
</organism>
<evidence type="ECO:0000313" key="10">
    <source>
        <dbReference type="Proteomes" id="UP000681356"/>
    </source>
</evidence>
<sequence>MQNRFLDRKAYLSGLSPTTARSRASSLAKTASRGGSLPAITQRNRFGFAVPMAATDRALVVLMENGGIDLQIGSFVDGLLRGIPGGNLLPNAAIDPLVSYVEQRVRQATDALLESAEMVLNRYSAAAPDPYGQVVALRNGTALYNQLKDTLVRLTEANKIVDLMVLTHGNSSGIVLEGGQFVSAGMISELRTVHNGGRPLRLRAVYQMNCVGSALNQAWIDAGAKVVVGSARNNFIPEPMTHFFFRNWKNGQSFTDAVTDAYQRTIDTIESVITSGLRTVVPGAALIPGFDTLVERLADIANRQFILDSRPLITGDGTLTITSDSLSFSQSQRVRSFSIVAMGHRNDRLLLPGAMEAPERIMTHQISDRGVDFIKAHEGFRGELYNDPVGHCTVGYGHLLHRGNCDGRASEQPYTDGISAAQATELLRSDLHQFERAVNEAVTVRLNQHQFDALVSFTFNVGIGRSTAPGREGTGFLGSTLLRRLNAGEYDAVPSELARWNKASGRVLPGLTRRRAAEGRMFTSGDYSTGQSFGRSMGDDPIAEAAYEIEGNERPDLATNASVARGFGVSNVPVMAHCPVNAADTASTAHFTLSEFESRDGADTPRGVVGNLQLVMEQLEVLRSALGDKAITITSGYRSPAHNTAVGGAEHSQHLCGRAADIRVADTTPVQVHAKIEELIAAGRMRQGGLGLYDSFVHYDTRGTRARWDNRSAQSQSLGVDEIAAAAHEVETGERPDIGLPAHAMSGPIAAHCPVNTATTASSAHFTLAEFASRDGAATPTGTIGNIQVVMNQLEILRAELGGKAITIVSGYRSPAHNSAVGGATRSQHLCGRAADIRVEDHTPQQVHAKIEELIGSGRMQQGGLGLYSSFVHYDTRGTRARWTG</sequence>
<evidence type="ECO:0000259" key="8">
    <source>
        <dbReference type="Pfam" id="PF08291"/>
    </source>
</evidence>
<keyword evidence="10" id="KW-1185">Reference proteome</keyword>
<dbReference type="SUPFAM" id="SSF53955">
    <property type="entry name" value="Lysozyme-like"/>
    <property type="match status" value="1"/>
</dbReference>
<evidence type="ECO:0000256" key="3">
    <source>
        <dbReference type="ARBA" id="ARBA00022638"/>
    </source>
</evidence>
<reference evidence="9" key="1">
    <citation type="submission" date="2021-04" db="EMBL/GenBank/DDBJ databases">
        <authorList>
            <person name="Yoon J."/>
        </authorList>
    </citation>
    <scope>NUCLEOTIDE SEQUENCE</scope>
    <source>
        <strain evidence="9">KMU-90</strain>
    </source>
</reference>
<keyword evidence="6 7" id="KW-0326">Glycosidase</keyword>
<dbReference type="SUPFAM" id="SSF55166">
    <property type="entry name" value="Hedgehog/DD-peptidase"/>
    <property type="match status" value="2"/>
</dbReference>
<evidence type="ECO:0000256" key="5">
    <source>
        <dbReference type="ARBA" id="ARBA00023200"/>
    </source>
</evidence>
<proteinExistence type="inferred from homology"/>
<comment type="similarity">
    <text evidence="7">Belongs to the glycosyl hydrolase 24 family.</text>
</comment>
<dbReference type="AlphaFoldDB" id="A0A8J7WEN4"/>
<keyword evidence="2 7" id="KW-0929">Antimicrobial</keyword>
<evidence type="ECO:0000256" key="6">
    <source>
        <dbReference type="ARBA" id="ARBA00023295"/>
    </source>
</evidence>
<dbReference type="Pfam" id="PF08291">
    <property type="entry name" value="Peptidase_M15_3"/>
    <property type="match status" value="2"/>
</dbReference>
<dbReference type="InterPro" id="IPR013230">
    <property type="entry name" value="Peptidase_M15A_C"/>
</dbReference>
<dbReference type="Proteomes" id="UP000681356">
    <property type="component" value="Unassembled WGS sequence"/>
</dbReference>
<dbReference type="Gene3D" id="1.10.530.40">
    <property type="match status" value="1"/>
</dbReference>
<dbReference type="HAMAP" id="MF_04110">
    <property type="entry name" value="ENDOLYSIN_T4"/>
    <property type="match status" value="1"/>
</dbReference>
<dbReference type="GO" id="GO:0016998">
    <property type="term" value="P:cell wall macromolecule catabolic process"/>
    <property type="evidence" value="ECO:0007669"/>
    <property type="project" value="InterPro"/>
</dbReference>
<dbReference type="InterPro" id="IPR033907">
    <property type="entry name" value="Endolysin_autolysin"/>
</dbReference>
<dbReference type="RefSeq" id="WP_212536967.1">
    <property type="nucleotide sequence ID" value="NZ_JAGTUU010000005.1"/>
</dbReference>
<dbReference type="Pfam" id="PF00959">
    <property type="entry name" value="Phage_lysozyme"/>
    <property type="match status" value="1"/>
</dbReference>
<dbReference type="InterPro" id="IPR023347">
    <property type="entry name" value="Lysozyme_dom_sf"/>
</dbReference>
<feature type="domain" description="Peptidase M15A C-terminal" evidence="8">
    <location>
        <begin position="590"/>
        <end position="700"/>
    </location>
</feature>
<evidence type="ECO:0000256" key="2">
    <source>
        <dbReference type="ARBA" id="ARBA00022529"/>
    </source>
</evidence>
<dbReference type="CDD" id="cd00737">
    <property type="entry name" value="lyz_endolysin_autolysin"/>
    <property type="match status" value="1"/>
</dbReference>
<comment type="caution">
    <text evidence="9">The sequence shown here is derived from an EMBL/GenBank/DDBJ whole genome shotgun (WGS) entry which is preliminary data.</text>
</comment>
<dbReference type="InterPro" id="IPR034690">
    <property type="entry name" value="Endolysin_T4_type"/>
</dbReference>
<accession>A0A8J7WEN4</accession>
<dbReference type="InterPro" id="IPR023346">
    <property type="entry name" value="Lysozyme-like_dom_sf"/>
</dbReference>
<protein>
    <recommendedName>
        <fullName evidence="7">Lysozyme</fullName>
        <ecNumber evidence="7">3.2.1.17</ecNumber>
    </recommendedName>
</protein>
<dbReference type="EMBL" id="JAGTUU010000005">
    <property type="protein sequence ID" value="MBS0124994.1"/>
    <property type="molecule type" value="Genomic_DNA"/>
</dbReference>
<keyword evidence="5" id="KW-1035">Host cytoplasm</keyword>
<dbReference type="PANTHER" id="PTHR38107:SF3">
    <property type="entry name" value="LYSOZYME RRRD-RELATED"/>
    <property type="match status" value="1"/>
</dbReference>
<keyword evidence="4 7" id="KW-0378">Hydrolase</keyword>
<feature type="domain" description="Peptidase M15A C-terminal" evidence="8">
    <location>
        <begin position="764"/>
        <end position="875"/>
    </location>
</feature>
<dbReference type="GO" id="GO:0003796">
    <property type="term" value="F:lysozyme activity"/>
    <property type="evidence" value="ECO:0007669"/>
    <property type="project" value="UniProtKB-EC"/>
</dbReference>
<evidence type="ECO:0000256" key="4">
    <source>
        <dbReference type="ARBA" id="ARBA00022801"/>
    </source>
</evidence>
<evidence type="ECO:0000256" key="1">
    <source>
        <dbReference type="ARBA" id="ARBA00000632"/>
    </source>
</evidence>
<dbReference type="InterPro" id="IPR009045">
    <property type="entry name" value="Zn_M74/Hedgehog-like"/>
</dbReference>